<feature type="region of interest" description="Disordered" evidence="2">
    <location>
        <begin position="25"/>
        <end position="60"/>
    </location>
</feature>
<keyword evidence="1" id="KW-0479">Metal-binding</keyword>
<evidence type="ECO:0000256" key="2">
    <source>
        <dbReference type="SAM" id="MobiDB-lite"/>
    </source>
</evidence>
<dbReference type="InterPro" id="IPR013087">
    <property type="entry name" value="Znf_C2H2_type"/>
</dbReference>
<keyword evidence="1" id="KW-0863">Zinc-finger</keyword>
<dbReference type="SMART" id="SM00355">
    <property type="entry name" value="ZnF_C2H2"/>
    <property type="match status" value="2"/>
</dbReference>
<dbReference type="AlphaFoldDB" id="A0A6B2ENI2"/>
<evidence type="ECO:0000256" key="1">
    <source>
        <dbReference type="PROSITE-ProRule" id="PRU00042"/>
    </source>
</evidence>
<name>A0A6B2ENI2_9DIPT</name>
<dbReference type="EMBL" id="GIFK01005377">
    <property type="protein sequence ID" value="NBJ63080.1"/>
    <property type="molecule type" value="Transcribed_RNA"/>
</dbReference>
<accession>A0A6B2ENI2</accession>
<organism evidence="4">
    <name type="scientific">Phlebotomus kandelakii</name>
    <dbReference type="NCBI Taxonomy" id="1109342"/>
    <lineage>
        <taxon>Eukaryota</taxon>
        <taxon>Metazoa</taxon>
        <taxon>Ecdysozoa</taxon>
        <taxon>Arthropoda</taxon>
        <taxon>Hexapoda</taxon>
        <taxon>Insecta</taxon>
        <taxon>Pterygota</taxon>
        <taxon>Neoptera</taxon>
        <taxon>Endopterygota</taxon>
        <taxon>Diptera</taxon>
        <taxon>Nematocera</taxon>
        <taxon>Psychodoidea</taxon>
        <taxon>Psychodidae</taxon>
        <taxon>Phlebotomus</taxon>
        <taxon>Larroussius</taxon>
    </lineage>
</organism>
<feature type="region of interest" description="Disordered" evidence="2">
    <location>
        <begin position="208"/>
        <end position="230"/>
    </location>
</feature>
<dbReference type="PROSITE" id="PS00028">
    <property type="entry name" value="ZINC_FINGER_C2H2_1"/>
    <property type="match status" value="2"/>
</dbReference>
<keyword evidence="1" id="KW-0862">Zinc</keyword>
<dbReference type="GO" id="GO:0008270">
    <property type="term" value="F:zinc ion binding"/>
    <property type="evidence" value="ECO:0007669"/>
    <property type="project" value="UniProtKB-KW"/>
</dbReference>
<protein>
    <recommendedName>
        <fullName evidence="3">C2H2-type domain-containing protein</fullName>
    </recommendedName>
</protein>
<feature type="compositionally biased region" description="Acidic residues" evidence="2">
    <location>
        <begin position="221"/>
        <end position="230"/>
    </location>
</feature>
<proteinExistence type="predicted"/>
<feature type="domain" description="C2H2-type" evidence="3">
    <location>
        <begin position="140"/>
        <end position="166"/>
    </location>
</feature>
<evidence type="ECO:0000259" key="3">
    <source>
        <dbReference type="PROSITE" id="PS50157"/>
    </source>
</evidence>
<sequence length="230" mass="26595">MFWILRRTGAANFFNSINNNYSSKANTISSHNSDKNNPRPPRKAYGRLSVESDDNNSMRRDMPAATETSLIDFDNCPCDGTKGPPGMRDTDGNIEESDSELELEQTMRNQILRNRRYDDSTIARLQAMAMSDDEDYDESLTCNVCDRAFHCHRQLANHQQKKRHFGCSGCDSLFPSLMLLEHHKEEFEHWSDMEDDNRRYPCCRRNRGEEYSDTETGTSDAESEDLERLL</sequence>
<reference evidence="4" key="1">
    <citation type="submission" date="2019-10" db="EMBL/GenBank/DDBJ databases">
        <title>Short sand fly seasons in Tbilisi, Georgia, hinder development of host immunity to saliva of the visceral leishmaniasis vector Phlebotomus kandelakii.</title>
        <authorList>
            <person name="Oliveira F."/>
            <person name="Giorgobiani E."/>
            <person name="Guimaraes-Costa A.B."/>
            <person name="Abdeladhim M."/>
            <person name="Oristian J."/>
            <person name="Tskhvaradze L."/>
            <person name="Tsertsvadze N."/>
            <person name="Zakalashvili M."/>
            <person name="Valenzuela J.G."/>
            <person name="Kamhawi S."/>
        </authorList>
    </citation>
    <scope>NUCLEOTIDE SEQUENCE</scope>
    <source>
        <strain evidence="4">Wild-capture in Tbilisi</strain>
        <tissue evidence="4">Salivary glands</tissue>
    </source>
</reference>
<evidence type="ECO:0000313" key="4">
    <source>
        <dbReference type="EMBL" id="NBJ63080.1"/>
    </source>
</evidence>
<dbReference type="PROSITE" id="PS50157">
    <property type="entry name" value="ZINC_FINGER_C2H2_2"/>
    <property type="match status" value="1"/>
</dbReference>